<dbReference type="InterPro" id="IPR002433">
    <property type="entry name" value="Orn_de-COase"/>
</dbReference>
<keyword evidence="4" id="KW-0456">Lyase</keyword>
<evidence type="ECO:0000256" key="3">
    <source>
        <dbReference type="ARBA" id="ARBA00022898"/>
    </source>
</evidence>
<evidence type="ECO:0000256" key="5">
    <source>
        <dbReference type="PIRSR" id="PIRSR600183-50"/>
    </source>
</evidence>
<evidence type="ECO:0000259" key="6">
    <source>
        <dbReference type="Pfam" id="PF02784"/>
    </source>
</evidence>
<dbReference type="Pfam" id="PF02784">
    <property type="entry name" value="Orn_Arg_deC_N"/>
    <property type="match status" value="1"/>
</dbReference>
<dbReference type="KEGG" id="sgp:SpiGrapes_1130"/>
<reference evidence="7 8" key="1">
    <citation type="submission" date="2011-11" db="EMBL/GenBank/DDBJ databases">
        <title>Complete sequence of Spirochaeta sp. grapes.</title>
        <authorList>
            <consortium name="US DOE Joint Genome Institute"/>
            <person name="Lucas S."/>
            <person name="Han J."/>
            <person name="Lapidus A."/>
            <person name="Cheng J.-F."/>
            <person name="Goodwin L."/>
            <person name="Pitluck S."/>
            <person name="Peters L."/>
            <person name="Ovchinnikova G."/>
            <person name="Munk A.C."/>
            <person name="Detter J.C."/>
            <person name="Han C."/>
            <person name="Tapia R."/>
            <person name="Land M."/>
            <person name="Hauser L."/>
            <person name="Kyrpides N."/>
            <person name="Ivanova N."/>
            <person name="Pagani I."/>
            <person name="Ritalahtilisa K."/>
            <person name="Loeffler F."/>
            <person name="Woyke T."/>
        </authorList>
    </citation>
    <scope>NUCLEOTIDE SEQUENCE [LARGE SCALE GENOMIC DNA]</scope>
    <source>
        <strain evidence="8">ATCC BAA-1885 / DSM 22778 / Grapes</strain>
    </source>
</reference>
<feature type="active site" description="Proton donor" evidence="5">
    <location>
        <position position="328"/>
    </location>
</feature>
<dbReference type="CDD" id="cd00622">
    <property type="entry name" value="PLPDE_III_ODC"/>
    <property type="match status" value="1"/>
</dbReference>
<dbReference type="RefSeq" id="WP_014269799.1">
    <property type="nucleotide sequence ID" value="NC_016633.1"/>
</dbReference>
<dbReference type="InterPro" id="IPR009006">
    <property type="entry name" value="Ala_racemase/Decarboxylase_C"/>
</dbReference>
<dbReference type="Gene3D" id="2.40.37.10">
    <property type="entry name" value="Lyase, Ornithine Decarboxylase, Chain A, domain 1"/>
    <property type="match status" value="1"/>
</dbReference>
<evidence type="ECO:0000256" key="4">
    <source>
        <dbReference type="ARBA" id="ARBA00023239"/>
    </source>
</evidence>
<feature type="modified residue" description="N6-(pyridoxal phosphate)lysine" evidence="5">
    <location>
        <position position="50"/>
    </location>
</feature>
<dbReference type="PRINTS" id="PR01179">
    <property type="entry name" value="ODADCRBXLASE"/>
</dbReference>
<dbReference type="FunFam" id="2.40.37.10:FF:000004">
    <property type="entry name" value="Ornithine decarboxylase"/>
    <property type="match status" value="1"/>
</dbReference>
<evidence type="ECO:0000313" key="8">
    <source>
        <dbReference type="Proteomes" id="UP000005632"/>
    </source>
</evidence>
<dbReference type="SUPFAM" id="SSF51419">
    <property type="entry name" value="PLP-binding barrel"/>
    <property type="match status" value="1"/>
</dbReference>
<comment type="cofactor">
    <cofactor evidence="1 5">
        <name>pyridoxal 5'-phosphate</name>
        <dbReference type="ChEBI" id="CHEBI:597326"/>
    </cofactor>
</comment>
<keyword evidence="8" id="KW-1185">Reference proteome</keyword>
<dbReference type="OrthoDB" id="9802241at2"/>
<evidence type="ECO:0000313" key="7">
    <source>
        <dbReference type="EMBL" id="AEV28950.1"/>
    </source>
</evidence>
<dbReference type="Gene3D" id="3.20.20.10">
    <property type="entry name" value="Alanine racemase"/>
    <property type="match status" value="1"/>
</dbReference>
<dbReference type="Proteomes" id="UP000005632">
    <property type="component" value="Chromosome"/>
</dbReference>
<dbReference type="GO" id="GO:0004586">
    <property type="term" value="F:ornithine decarboxylase activity"/>
    <property type="evidence" value="ECO:0007669"/>
    <property type="project" value="TreeGrafter"/>
</dbReference>
<dbReference type="PANTHER" id="PTHR11482:SF6">
    <property type="entry name" value="ORNITHINE DECARBOXYLASE 1-RELATED"/>
    <property type="match status" value="1"/>
</dbReference>
<proteinExistence type="inferred from homology"/>
<dbReference type="PRINTS" id="PR01182">
    <property type="entry name" value="ORNDCRBXLASE"/>
</dbReference>
<keyword evidence="3 5" id="KW-0663">Pyridoxal phosphate</keyword>
<dbReference type="HOGENOM" id="CLU_026444_1_3_12"/>
<evidence type="ECO:0000256" key="1">
    <source>
        <dbReference type="ARBA" id="ARBA00001933"/>
    </source>
</evidence>
<protein>
    <submittedName>
        <fullName evidence="7">Diaminopimelate decarboxylase</fullName>
    </submittedName>
</protein>
<name>G8QS89_SPHPG</name>
<feature type="domain" description="Orn/DAP/Arg decarboxylase 2 N-terminal" evidence="6">
    <location>
        <begin position="26"/>
        <end position="264"/>
    </location>
</feature>
<dbReference type="GO" id="GO:0005737">
    <property type="term" value="C:cytoplasm"/>
    <property type="evidence" value="ECO:0007669"/>
    <property type="project" value="TreeGrafter"/>
</dbReference>
<sequence>MKDTLGIEKLIAFSQAKETPLIVIDLAQIKDNYQELTTLFPQASIYYAVKANPAVEILSLLDSQKSNFDVASRYELDQLLALGVEGSRISFGNTIKKATDIAYFYEKGVRLFASDSEQDIRNLAEHAPNSKIYVRLLPEESSSADWPLSRKFGCSTEMAFDLIVLAQKLGLEPFGLSFHVGSQQRDIEQWGNAISRCAALAKELKETKQIEIRMLNMGGGFPATYKLPNAPLEEYASKINFYLEREFGDDHLQIIIEPGRSLAADSGTLVTQVILVSKKSTGGTPRWVYVDAGLFNGMIETLDESIKYRIVSEKTGPTDNVILAGPTCDSMDVMYEKEKVELPLDLKQGDRLYIRSAGAYTASYASVAFNGFPPIQTFFLQ</sequence>
<evidence type="ECO:0000256" key="2">
    <source>
        <dbReference type="ARBA" id="ARBA00008872"/>
    </source>
</evidence>
<dbReference type="InterPro" id="IPR022644">
    <property type="entry name" value="De-COase2_N"/>
</dbReference>
<comment type="similarity">
    <text evidence="2">Belongs to the Orn/Lys/Arg decarboxylase class-II family.</text>
</comment>
<dbReference type="STRING" id="158190.SpiGrapes_1130"/>
<dbReference type="PANTHER" id="PTHR11482">
    <property type="entry name" value="ARGININE/DIAMINOPIMELATE/ORNITHINE DECARBOXYLASE"/>
    <property type="match status" value="1"/>
</dbReference>
<dbReference type="eggNOG" id="COG0019">
    <property type="taxonomic scope" value="Bacteria"/>
</dbReference>
<dbReference type="InterPro" id="IPR029066">
    <property type="entry name" value="PLP-binding_barrel"/>
</dbReference>
<dbReference type="SUPFAM" id="SSF50621">
    <property type="entry name" value="Alanine racemase C-terminal domain-like"/>
    <property type="match status" value="1"/>
</dbReference>
<dbReference type="EMBL" id="CP003155">
    <property type="protein sequence ID" value="AEV28950.1"/>
    <property type="molecule type" value="Genomic_DNA"/>
</dbReference>
<dbReference type="AlphaFoldDB" id="G8QS89"/>
<dbReference type="GO" id="GO:0033387">
    <property type="term" value="P:putrescine biosynthetic process from arginine, via ornithine"/>
    <property type="evidence" value="ECO:0007669"/>
    <property type="project" value="TreeGrafter"/>
</dbReference>
<dbReference type="InterPro" id="IPR000183">
    <property type="entry name" value="Orn/DAP/Arg_de-COase"/>
</dbReference>
<accession>G8QS89</accession>
<organism evidence="7 8">
    <name type="scientific">Sphaerochaeta pleomorpha (strain ATCC BAA-1885 / DSM 22778 / Grapes)</name>
    <dbReference type="NCBI Taxonomy" id="158190"/>
    <lineage>
        <taxon>Bacteria</taxon>
        <taxon>Pseudomonadati</taxon>
        <taxon>Spirochaetota</taxon>
        <taxon>Spirochaetia</taxon>
        <taxon>Spirochaetales</taxon>
        <taxon>Sphaerochaetaceae</taxon>
        <taxon>Sphaerochaeta</taxon>
    </lineage>
</organism>
<dbReference type="FunFam" id="3.20.20.10:FF:000008">
    <property type="entry name" value="Ornithine decarboxylase"/>
    <property type="match status" value="1"/>
</dbReference>
<gene>
    <name evidence="7" type="ordered locus">SpiGrapes_1130</name>
</gene>